<gene>
    <name evidence="9" type="ORF">AHMF7605_13925</name>
</gene>
<feature type="transmembrane region" description="Helical" evidence="6">
    <location>
        <begin position="195"/>
        <end position="216"/>
    </location>
</feature>
<dbReference type="PRINTS" id="PR01434">
    <property type="entry name" value="NADHDHGNASE5"/>
</dbReference>
<feature type="transmembrane region" description="Helical" evidence="6">
    <location>
        <begin position="421"/>
        <end position="443"/>
    </location>
</feature>
<sequence>MNTDPLTSSLTGTTNLQVALGLLLLPLLAFGICFLFGKKITRQGDWLSIGAGAVIFLLAVYLFSQVWQQPVVHGRFTWFQLAGSAQTHQLFTAGIYLDNLTVLMLVLVTFISLLVQIFSVAYLHADEHYNRYFAFLSLFTFSMLGLVLADNLLIIFIFWELVGFCSYLLIGFWFDRPAAVQASKKAFIVNRVGDVGLLIGLFLLYSIFGTFDLVALKEPLALMQTSFNGNFSLSALPTIEPSLQIPVSLLTLTGLALFCGCVGKSAQFPLQVWLPDAMEGPTPVSALIHAATMVAAGIYLLAKCYAFFTPDALLVIAIVGAITALMGALAACTQFDIKKILAYSTISQLGYMVMGMGVGAHDAALFHLTTHAFFKAALFLNAGIIIHAVHHVLVQEGTEASAVMDAQDIRNMGGLWNKLPYTFYSYLLAAAALVGIPFFSGFLSKEAILIGAWTWAAYGHEKLGNSWWYVVPVIGFLSGALTAYYMTRQLLFIFPGQFRLPFGEKHLRVSEHRETSFLMLGPVILLSLLALGIFYAVNPFSASESWLSAGISVVSLNPQKFLLAGNFLAGLNGSEHSVIHLYTAIVSVLAILLGTGVAWLRFRGNLITTAASYELSALPSRGFSSFIYHNFHLNKLYEAILVQPILWLAQITAKTDQNVIDYGINTFAKILVVFSKIVGWFDRAVVDGLVRTTGALVQLSGNLGRWMQNGKIQTYYIFSLLGLLLLVFYILIF</sequence>
<dbReference type="InterPro" id="IPR018393">
    <property type="entry name" value="NADHpl_OxRdtase_5_subgr"/>
</dbReference>
<dbReference type="Pfam" id="PF00662">
    <property type="entry name" value="Proton_antipo_N"/>
    <property type="match status" value="1"/>
</dbReference>
<feature type="domain" description="NADH-Ubiquinone oxidoreductase (complex I) chain 5 N-terminal" evidence="8">
    <location>
        <begin position="92"/>
        <end position="133"/>
    </location>
</feature>
<dbReference type="InterPro" id="IPR001750">
    <property type="entry name" value="ND/Mrp_TM"/>
</dbReference>
<dbReference type="GO" id="GO:0003954">
    <property type="term" value="F:NADH dehydrogenase activity"/>
    <property type="evidence" value="ECO:0007669"/>
    <property type="project" value="TreeGrafter"/>
</dbReference>
<dbReference type="Pfam" id="PF00361">
    <property type="entry name" value="Proton_antipo_M"/>
    <property type="match status" value="1"/>
</dbReference>
<evidence type="ECO:0000256" key="6">
    <source>
        <dbReference type="SAM" id="Phobius"/>
    </source>
</evidence>
<feature type="transmembrane region" description="Helical" evidence="6">
    <location>
        <begin position="132"/>
        <end position="149"/>
    </location>
</feature>
<feature type="transmembrane region" description="Helical" evidence="6">
    <location>
        <begin position="579"/>
        <end position="600"/>
    </location>
</feature>
<dbReference type="GO" id="GO:0008137">
    <property type="term" value="F:NADH dehydrogenase (ubiquinone) activity"/>
    <property type="evidence" value="ECO:0007669"/>
    <property type="project" value="InterPro"/>
</dbReference>
<dbReference type="NCBIfam" id="NF005141">
    <property type="entry name" value="PRK06590.1"/>
    <property type="match status" value="1"/>
</dbReference>
<organism evidence="9 10">
    <name type="scientific">Adhaeribacter arboris</name>
    <dbReference type="NCBI Taxonomy" id="2072846"/>
    <lineage>
        <taxon>Bacteria</taxon>
        <taxon>Pseudomonadati</taxon>
        <taxon>Bacteroidota</taxon>
        <taxon>Cytophagia</taxon>
        <taxon>Cytophagales</taxon>
        <taxon>Hymenobacteraceae</taxon>
        <taxon>Adhaeribacter</taxon>
    </lineage>
</organism>
<keyword evidence="4 6" id="KW-0472">Membrane</keyword>
<evidence type="ECO:0000259" key="8">
    <source>
        <dbReference type="Pfam" id="PF00662"/>
    </source>
</evidence>
<dbReference type="GO" id="GO:0042773">
    <property type="term" value="P:ATP synthesis coupled electron transport"/>
    <property type="evidence" value="ECO:0007669"/>
    <property type="project" value="InterPro"/>
</dbReference>
<dbReference type="PRINTS" id="PR01435">
    <property type="entry name" value="NPOXDRDTASE5"/>
</dbReference>
<evidence type="ECO:0000313" key="10">
    <source>
        <dbReference type="Proteomes" id="UP000240357"/>
    </source>
</evidence>
<name>A0A2T2YG90_9BACT</name>
<evidence type="ECO:0000256" key="5">
    <source>
        <dbReference type="RuleBase" id="RU000320"/>
    </source>
</evidence>
<feature type="transmembrane region" description="Helical" evidence="6">
    <location>
        <begin position="517"/>
        <end position="537"/>
    </location>
</feature>
<feature type="transmembrane region" description="Helical" evidence="6">
    <location>
        <begin position="16"/>
        <end position="37"/>
    </location>
</feature>
<dbReference type="GO" id="GO:0016020">
    <property type="term" value="C:membrane"/>
    <property type="evidence" value="ECO:0007669"/>
    <property type="project" value="UniProtKB-SubCell"/>
</dbReference>
<feature type="transmembrane region" description="Helical" evidence="6">
    <location>
        <begin position="314"/>
        <end position="333"/>
    </location>
</feature>
<feature type="transmembrane region" description="Helical" evidence="6">
    <location>
        <begin position="715"/>
        <end position="732"/>
    </location>
</feature>
<feature type="transmembrane region" description="Helical" evidence="6">
    <location>
        <begin position="100"/>
        <end position="125"/>
    </location>
</feature>
<feature type="transmembrane region" description="Helical" evidence="6">
    <location>
        <begin position="467"/>
        <end position="486"/>
    </location>
</feature>
<evidence type="ECO:0000313" key="9">
    <source>
        <dbReference type="EMBL" id="PSR54531.1"/>
    </source>
</evidence>
<feature type="transmembrane region" description="Helical" evidence="6">
    <location>
        <begin position="340"/>
        <end position="360"/>
    </location>
</feature>
<evidence type="ECO:0000259" key="7">
    <source>
        <dbReference type="Pfam" id="PF00361"/>
    </source>
</evidence>
<dbReference type="PANTHER" id="PTHR42829:SF2">
    <property type="entry name" value="NADH-UBIQUINONE OXIDOREDUCTASE CHAIN 5"/>
    <property type="match status" value="1"/>
</dbReference>
<dbReference type="OrthoDB" id="9807568at2"/>
<dbReference type="RefSeq" id="WP_106930275.1">
    <property type="nucleotide sequence ID" value="NZ_PYFT01000001.1"/>
</dbReference>
<dbReference type="NCBIfam" id="TIGR01974">
    <property type="entry name" value="NDH_I_L"/>
    <property type="match status" value="1"/>
</dbReference>
<dbReference type="PANTHER" id="PTHR42829">
    <property type="entry name" value="NADH-UBIQUINONE OXIDOREDUCTASE CHAIN 5"/>
    <property type="match status" value="1"/>
</dbReference>
<feature type="transmembrane region" description="Helical" evidence="6">
    <location>
        <begin position="155"/>
        <end position="174"/>
    </location>
</feature>
<evidence type="ECO:0000256" key="1">
    <source>
        <dbReference type="ARBA" id="ARBA00004127"/>
    </source>
</evidence>
<dbReference type="InterPro" id="IPR003945">
    <property type="entry name" value="NU5C-like"/>
</dbReference>
<keyword evidence="3 6" id="KW-1133">Transmembrane helix</keyword>
<dbReference type="GO" id="GO:0015990">
    <property type="term" value="P:electron transport coupled proton transport"/>
    <property type="evidence" value="ECO:0007669"/>
    <property type="project" value="TreeGrafter"/>
</dbReference>
<accession>A0A2T2YG90</accession>
<feature type="transmembrane region" description="Helical" evidence="6">
    <location>
        <begin position="44"/>
        <end position="63"/>
    </location>
</feature>
<evidence type="ECO:0000256" key="4">
    <source>
        <dbReference type="ARBA" id="ARBA00023136"/>
    </source>
</evidence>
<dbReference type="EMBL" id="PYFT01000001">
    <property type="protein sequence ID" value="PSR54531.1"/>
    <property type="molecule type" value="Genomic_DNA"/>
</dbReference>
<evidence type="ECO:0000256" key="3">
    <source>
        <dbReference type="ARBA" id="ARBA00022989"/>
    </source>
</evidence>
<protein>
    <submittedName>
        <fullName evidence="9">NADH-quinone oxidoreductase subunit L</fullName>
    </submittedName>
</protein>
<dbReference type="InterPro" id="IPR001516">
    <property type="entry name" value="Proton_antipo_N"/>
</dbReference>
<keyword evidence="2 5" id="KW-0812">Transmembrane</keyword>
<dbReference type="AlphaFoldDB" id="A0A2T2YG90"/>
<feature type="transmembrane region" description="Helical" evidence="6">
    <location>
        <begin position="372"/>
        <end position="394"/>
    </location>
</feature>
<comment type="caution">
    <text evidence="9">The sequence shown here is derived from an EMBL/GenBank/DDBJ whole genome shotgun (WGS) entry which is preliminary data.</text>
</comment>
<keyword evidence="10" id="KW-1185">Reference proteome</keyword>
<feature type="domain" description="NADH:quinone oxidoreductase/Mrp antiporter transmembrane" evidence="7">
    <location>
        <begin position="149"/>
        <end position="457"/>
    </location>
</feature>
<dbReference type="GO" id="GO:0012505">
    <property type="term" value="C:endomembrane system"/>
    <property type="evidence" value="ECO:0007669"/>
    <property type="project" value="UniProtKB-SubCell"/>
</dbReference>
<dbReference type="Proteomes" id="UP000240357">
    <property type="component" value="Unassembled WGS sequence"/>
</dbReference>
<reference evidence="9 10" key="1">
    <citation type="submission" date="2018-03" db="EMBL/GenBank/DDBJ databases">
        <title>Adhaeribacter sp. HMF7605 Genome sequencing and assembly.</title>
        <authorList>
            <person name="Kang H."/>
            <person name="Kang J."/>
            <person name="Cha I."/>
            <person name="Kim H."/>
            <person name="Joh K."/>
        </authorList>
    </citation>
    <scope>NUCLEOTIDE SEQUENCE [LARGE SCALE GENOMIC DNA]</scope>
    <source>
        <strain evidence="9 10">HMF7605</strain>
    </source>
</reference>
<comment type="subcellular location">
    <subcellularLocation>
        <location evidence="1">Endomembrane system</location>
        <topology evidence="1">Multi-pass membrane protein</topology>
    </subcellularLocation>
    <subcellularLocation>
        <location evidence="5">Membrane</location>
        <topology evidence="5">Multi-pass membrane protein</topology>
    </subcellularLocation>
</comment>
<evidence type="ECO:0000256" key="2">
    <source>
        <dbReference type="ARBA" id="ARBA00022692"/>
    </source>
</evidence>
<dbReference type="Gene3D" id="1.20.5.2700">
    <property type="match status" value="1"/>
</dbReference>
<proteinExistence type="predicted"/>
<feature type="transmembrane region" description="Helical" evidence="6">
    <location>
        <begin position="284"/>
        <end position="308"/>
    </location>
</feature>